<organism evidence="2 3">
    <name type="scientific">Panicum virgatum</name>
    <name type="common">Blackwell switchgrass</name>
    <dbReference type="NCBI Taxonomy" id="38727"/>
    <lineage>
        <taxon>Eukaryota</taxon>
        <taxon>Viridiplantae</taxon>
        <taxon>Streptophyta</taxon>
        <taxon>Embryophyta</taxon>
        <taxon>Tracheophyta</taxon>
        <taxon>Spermatophyta</taxon>
        <taxon>Magnoliopsida</taxon>
        <taxon>Liliopsida</taxon>
        <taxon>Poales</taxon>
        <taxon>Poaceae</taxon>
        <taxon>PACMAD clade</taxon>
        <taxon>Panicoideae</taxon>
        <taxon>Panicodae</taxon>
        <taxon>Paniceae</taxon>
        <taxon>Panicinae</taxon>
        <taxon>Panicum</taxon>
        <taxon>Panicum sect. Hiantes</taxon>
    </lineage>
</organism>
<feature type="compositionally biased region" description="Basic and acidic residues" evidence="1">
    <location>
        <begin position="27"/>
        <end position="36"/>
    </location>
</feature>
<comment type="caution">
    <text evidence="2">The sequence shown here is derived from an EMBL/GenBank/DDBJ whole genome shotgun (WGS) entry which is preliminary data.</text>
</comment>
<accession>A0A8T0QX81</accession>
<name>A0A8T0QX81_PANVG</name>
<dbReference type="AlphaFoldDB" id="A0A8T0QX81"/>
<feature type="compositionally biased region" description="Low complexity" evidence="1">
    <location>
        <begin position="40"/>
        <end position="61"/>
    </location>
</feature>
<gene>
    <name evidence="2" type="ORF">PVAP13_6NG197603</name>
</gene>
<dbReference type="EMBL" id="CM029048">
    <property type="protein sequence ID" value="KAG2577588.1"/>
    <property type="molecule type" value="Genomic_DNA"/>
</dbReference>
<evidence type="ECO:0000313" key="3">
    <source>
        <dbReference type="Proteomes" id="UP000823388"/>
    </source>
</evidence>
<protein>
    <submittedName>
        <fullName evidence="2">Uncharacterized protein</fullName>
    </submittedName>
</protein>
<evidence type="ECO:0000256" key="1">
    <source>
        <dbReference type="SAM" id="MobiDB-lite"/>
    </source>
</evidence>
<evidence type="ECO:0000313" key="2">
    <source>
        <dbReference type="EMBL" id="KAG2577588.1"/>
    </source>
</evidence>
<feature type="compositionally biased region" description="Basic residues" evidence="1">
    <location>
        <begin position="1"/>
        <end position="13"/>
    </location>
</feature>
<feature type="region of interest" description="Disordered" evidence="1">
    <location>
        <begin position="1"/>
        <end position="65"/>
    </location>
</feature>
<proteinExistence type="predicted"/>
<keyword evidence="3" id="KW-1185">Reference proteome</keyword>
<sequence length="118" mass="13284">MHRSRAPRWRCGRRAGAEPRRRGRAGRGADPRRERLATLPARARVWPAAPPNSESSASSSSRCRRSRRNCGCQAEEARDWAALPLDAISTILRTTRSRSSWGPAWLPFLGQCEAFWAE</sequence>
<dbReference type="Proteomes" id="UP000823388">
    <property type="component" value="Chromosome 6N"/>
</dbReference>
<reference evidence="2" key="1">
    <citation type="submission" date="2020-05" db="EMBL/GenBank/DDBJ databases">
        <title>WGS assembly of Panicum virgatum.</title>
        <authorList>
            <person name="Lovell J.T."/>
            <person name="Jenkins J."/>
            <person name="Shu S."/>
            <person name="Juenger T.E."/>
            <person name="Schmutz J."/>
        </authorList>
    </citation>
    <scope>NUCLEOTIDE SEQUENCE</scope>
    <source>
        <strain evidence="2">AP13</strain>
    </source>
</reference>